<evidence type="ECO:0000313" key="2">
    <source>
        <dbReference type="EMBL" id="OXU26498.1"/>
    </source>
</evidence>
<keyword evidence="1" id="KW-0732">Signal</keyword>
<evidence type="ECO:0000256" key="1">
    <source>
        <dbReference type="SAM" id="SignalP"/>
    </source>
</evidence>
<sequence>MSKLVLFLCIVFLAVGIVVAQSGCKPPGFICSSDSECCEPFACNPWAGRCTKPIAPPTGGTARRYSQQLVVILYILFEKLSKSQASRFQILFSPSIELRDNLIAHLPLPLVHLSASHELSVSLDQLELLIQLDDFFVINRRIGLHTGKAQVVFQNFYLLVLQALSQKLGSLLYH</sequence>
<dbReference type="AlphaFoldDB" id="A0A232F7R9"/>
<accession>A0A232F7R9</accession>
<feature type="chain" id="PRO_5013257639" description="Granulins domain-containing protein" evidence="1">
    <location>
        <begin position="21"/>
        <end position="174"/>
    </location>
</feature>
<protein>
    <recommendedName>
        <fullName evidence="4">Granulins domain-containing protein</fullName>
    </recommendedName>
</protein>
<gene>
    <name evidence="2" type="ORF">TSAR_000952</name>
</gene>
<reference evidence="2 3" key="1">
    <citation type="journal article" date="2017" name="Curr. Biol.">
        <title>The Evolution of Venom by Co-option of Single-Copy Genes.</title>
        <authorList>
            <person name="Martinson E.O."/>
            <person name="Mrinalini"/>
            <person name="Kelkar Y.D."/>
            <person name="Chang C.H."/>
            <person name="Werren J.H."/>
        </authorList>
    </citation>
    <scope>NUCLEOTIDE SEQUENCE [LARGE SCALE GENOMIC DNA]</scope>
    <source>
        <strain evidence="2 3">Alberta</strain>
        <tissue evidence="2">Whole body</tissue>
    </source>
</reference>
<name>A0A232F7R9_9HYME</name>
<dbReference type="OrthoDB" id="7553093at2759"/>
<feature type="signal peptide" evidence="1">
    <location>
        <begin position="1"/>
        <end position="20"/>
    </location>
</feature>
<dbReference type="Proteomes" id="UP000215335">
    <property type="component" value="Unassembled WGS sequence"/>
</dbReference>
<keyword evidence="3" id="KW-1185">Reference proteome</keyword>
<comment type="caution">
    <text evidence="2">The sequence shown here is derived from an EMBL/GenBank/DDBJ whole genome shotgun (WGS) entry which is preliminary data.</text>
</comment>
<evidence type="ECO:0008006" key="4">
    <source>
        <dbReference type="Google" id="ProtNLM"/>
    </source>
</evidence>
<proteinExistence type="predicted"/>
<organism evidence="2 3">
    <name type="scientific">Trichomalopsis sarcophagae</name>
    <dbReference type="NCBI Taxonomy" id="543379"/>
    <lineage>
        <taxon>Eukaryota</taxon>
        <taxon>Metazoa</taxon>
        <taxon>Ecdysozoa</taxon>
        <taxon>Arthropoda</taxon>
        <taxon>Hexapoda</taxon>
        <taxon>Insecta</taxon>
        <taxon>Pterygota</taxon>
        <taxon>Neoptera</taxon>
        <taxon>Endopterygota</taxon>
        <taxon>Hymenoptera</taxon>
        <taxon>Apocrita</taxon>
        <taxon>Proctotrupomorpha</taxon>
        <taxon>Chalcidoidea</taxon>
        <taxon>Pteromalidae</taxon>
        <taxon>Pteromalinae</taxon>
        <taxon>Trichomalopsis</taxon>
    </lineage>
</organism>
<dbReference type="EMBL" id="NNAY01000789">
    <property type="protein sequence ID" value="OXU26498.1"/>
    <property type="molecule type" value="Genomic_DNA"/>
</dbReference>
<evidence type="ECO:0000313" key="3">
    <source>
        <dbReference type="Proteomes" id="UP000215335"/>
    </source>
</evidence>